<dbReference type="InterPro" id="IPR022454">
    <property type="entry name" value="CHP03883_F420-assoc"/>
</dbReference>
<dbReference type="Gene3D" id="1.20.150.30">
    <property type="entry name" value="Zincin-like metallopeptidase, N-terminal domain"/>
    <property type="match status" value="1"/>
</dbReference>
<sequence length="392" mass="44827">MPRRAQNDMRRLSAILVAGVVAGLGASYVASRKRPETAGNETRLIDWDLVRRVSMRAAKSREAPVENRAEAQAEYTDMVRRSEPLIARYLGVDLPNPVERIRVVDRAEWLEANIFNFSGLFRFIEDIYRQHANVRTVGGAVASGVNQRLMSIQVGVLLGVLARKVLGQYDLSLLAPEPTAGALYFVEPNIGRVQNMLGLNAHDFRLWIALHETTHAYEFEAYPWVRDHFNGLLQRYFNQLNDQLQTLKGGLGALLQRIVENWGKGQHWMEMVLTPEQRKVFVEMQALMSLVEGYSNHIMNAIGKEILPNFEEIERRIEERKAGRPVLEQLFNRITGMDLKLAQYAEGQKFVDSVVDKRGVAYANRVWQRAENLPTLDEIRNPDRWIARIDAH</sequence>
<dbReference type="PANTHER" id="PTHR39420">
    <property type="match status" value="1"/>
</dbReference>
<dbReference type="EMBL" id="CADCTK010000350">
    <property type="protein sequence ID" value="CAA9242119.1"/>
    <property type="molecule type" value="Genomic_DNA"/>
</dbReference>
<dbReference type="PANTHER" id="PTHR39420:SF1">
    <property type="entry name" value="HYDROLASE"/>
    <property type="match status" value="1"/>
</dbReference>
<dbReference type="AlphaFoldDB" id="A0A6J4I512"/>
<dbReference type="InterPro" id="IPR018766">
    <property type="entry name" value="Zinicin_2"/>
</dbReference>
<dbReference type="Pfam" id="PF10103">
    <property type="entry name" value="Zincin_2"/>
    <property type="match status" value="1"/>
</dbReference>
<protein>
    <submittedName>
        <fullName evidence="1">Uncharacterized protein</fullName>
    </submittedName>
</protein>
<dbReference type="SUPFAM" id="SSF55486">
    <property type="entry name" value="Metalloproteases ('zincins'), catalytic domain"/>
    <property type="match status" value="1"/>
</dbReference>
<dbReference type="NCBIfam" id="TIGR03883">
    <property type="entry name" value="DUF2342_F420"/>
    <property type="match status" value="1"/>
</dbReference>
<gene>
    <name evidence="1" type="ORF">AVDCRST_MAG26-1494</name>
</gene>
<accession>A0A6J4I512</accession>
<name>A0A6J4I512_9CHLR</name>
<dbReference type="NCBIfam" id="TIGR03624">
    <property type="entry name" value="putative hydrolase"/>
    <property type="match status" value="1"/>
</dbReference>
<reference evidence="1" key="1">
    <citation type="submission" date="2020-02" db="EMBL/GenBank/DDBJ databases">
        <authorList>
            <person name="Meier V. D."/>
        </authorList>
    </citation>
    <scope>NUCLEOTIDE SEQUENCE</scope>
    <source>
        <strain evidence="1">AVDCRST_MAG26</strain>
    </source>
</reference>
<dbReference type="InterPro" id="IPR042271">
    <property type="entry name" value="Zinicin_2_N"/>
</dbReference>
<proteinExistence type="predicted"/>
<evidence type="ECO:0000313" key="1">
    <source>
        <dbReference type="EMBL" id="CAA9242119.1"/>
    </source>
</evidence>
<organism evidence="1">
    <name type="scientific">uncultured Chloroflexia bacterium</name>
    <dbReference type="NCBI Taxonomy" id="1672391"/>
    <lineage>
        <taxon>Bacteria</taxon>
        <taxon>Bacillati</taxon>
        <taxon>Chloroflexota</taxon>
        <taxon>Chloroflexia</taxon>
        <taxon>environmental samples</taxon>
    </lineage>
</organism>